<dbReference type="RefSeq" id="WP_105593818.1">
    <property type="nucleotide sequence ID" value="NZ_PDET01000011.1"/>
</dbReference>
<dbReference type="Gene3D" id="1.10.10.60">
    <property type="entry name" value="Homeodomain-like"/>
    <property type="match status" value="1"/>
</dbReference>
<evidence type="ECO:0000256" key="1">
    <source>
        <dbReference type="ARBA" id="ARBA00023015"/>
    </source>
</evidence>
<evidence type="ECO:0000256" key="3">
    <source>
        <dbReference type="ARBA" id="ARBA00023163"/>
    </source>
</evidence>
<gene>
    <name evidence="5" type="ORF">CQW29_16520</name>
</gene>
<dbReference type="GO" id="GO:0005829">
    <property type="term" value="C:cytosol"/>
    <property type="evidence" value="ECO:0007669"/>
    <property type="project" value="TreeGrafter"/>
</dbReference>
<name>A0A2S9I9J7_9GAMM</name>
<proteinExistence type="predicted"/>
<accession>A0A2S9I9J7</accession>
<feature type="domain" description="HTH araC/xylS-type" evidence="4">
    <location>
        <begin position="183"/>
        <end position="278"/>
    </location>
</feature>
<dbReference type="PANTHER" id="PTHR47894">
    <property type="entry name" value="HTH-TYPE TRANSCRIPTIONAL REGULATOR GADX"/>
    <property type="match status" value="1"/>
</dbReference>
<dbReference type="Pfam" id="PF12833">
    <property type="entry name" value="HTH_18"/>
    <property type="match status" value="1"/>
</dbReference>
<dbReference type="AlphaFoldDB" id="A0A2S9I9J7"/>
<dbReference type="Proteomes" id="UP000239181">
    <property type="component" value="Unassembled WGS sequence"/>
</dbReference>
<dbReference type="PROSITE" id="PS01124">
    <property type="entry name" value="HTH_ARAC_FAMILY_2"/>
    <property type="match status" value="1"/>
</dbReference>
<keyword evidence="6" id="KW-1185">Reference proteome</keyword>
<evidence type="ECO:0000313" key="6">
    <source>
        <dbReference type="Proteomes" id="UP000239181"/>
    </source>
</evidence>
<dbReference type="SMART" id="SM00342">
    <property type="entry name" value="HTH_ARAC"/>
    <property type="match status" value="1"/>
</dbReference>
<keyword evidence="1" id="KW-0805">Transcription regulation</keyword>
<organism evidence="5 6">
    <name type="scientific">Pantoea coffeiphila</name>
    <dbReference type="NCBI Taxonomy" id="1465635"/>
    <lineage>
        <taxon>Bacteria</taxon>
        <taxon>Pseudomonadati</taxon>
        <taxon>Pseudomonadota</taxon>
        <taxon>Gammaproteobacteria</taxon>
        <taxon>Enterobacterales</taxon>
        <taxon>Erwiniaceae</taxon>
        <taxon>Pantoea</taxon>
    </lineage>
</organism>
<evidence type="ECO:0000256" key="2">
    <source>
        <dbReference type="ARBA" id="ARBA00023125"/>
    </source>
</evidence>
<dbReference type="EMBL" id="PDET01000011">
    <property type="protein sequence ID" value="PRD14455.1"/>
    <property type="molecule type" value="Genomic_DNA"/>
</dbReference>
<dbReference type="OrthoDB" id="8584243at2"/>
<reference evidence="5 6" key="1">
    <citation type="submission" date="2017-10" db="EMBL/GenBank/DDBJ databases">
        <title>Draft genome of two endophytic bacteria isolated from 'guarana' Paullinia cupana (Mart.) Ducke.</title>
        <authorList>
            <person name="Siqueira K.A."/>
            <person name="Liotti R.G."/>
            <person name="Mendes T.A."/>
            <person name="Soares M.A."/>
        </authorList>
    </citation>
    <scope>NUCLEOTIDE SEQUENCE [LARGE SCALE GENOMIC DNA]</scope>
    <source>
        <strain evidence="5 6">342</strain>
    </source>
</reference>
<comment type="caution">
    <text evidence="5">The sequence shown here is derived from an EMBL/GenBank/DDBJ whole genome shotgun (WGS) entry which is preliminary data.</text>
</comment>
<protein>
    <submittedName>
        <fullName evidence="5">AraC family transcriptional regulator</fullName>
    </submittedName>
</protein>
<dbReference type="GO" id="GO:0000976">
    <property type="term" value="F:transcription cis-regulatory region binding"/>
    <property type="evidence" value="ECO:0007669"/>
    <property type="project" value="TreeGrafter"/>
</dbReference>
<sequence>MQVSETHDVEVQHLLHQLLQLARSQSPLPCVCLRAVKTHQVKRFEAEVATFSFPLQGTFSYRENGDWVTVHPGEMLVVPNARSLDIEYAPCKDSGEFVALSLSLAEEQLEAARLLLADPAQQDIGDVVAVSVGDLLAPLKRWVKAMTGGIRPLSLHAMVEVVLMLYAMGCRGLLRARDPGLAMKIRRMVAKDPAHLWHAAEIEQQLGFSGATLRRRLAAESTSLRAIIIEARVAEALRLLMSSDLPVKTVAGRVGYSSVTSFSRQFSDRYGIEPSGFR</sequence>
<keyword evidence="3" id="KW-0804">Transcription</keyword>
<dbReference type="InterPro" id="IPR009057">
    <property type="entry name" value="Homeodomain-like_sf"/>
</dbReference>
<dbReference type="GO" id="GO:0003700">
    <property type="term" value="F:DNA-binding transcription factor activity"/>
    <property type="evidence" value="ECO:0007669"/>
    <property type="project" value="InterPro"/>
</dbReference>
<keyword evidence="2" id="KW-0238">DNA-binding</keyword>
<evidence type="ECO:0000259" key="4">
    <source>
        <dbReference type="PROSITE" id="PS01124"/>
    </source>
</evidence>
<dbReference type="PANTHER" id="PTHR47894:SF4">
    <property type="entry name" value="HTH-TYPE TRANSCRIPTIONAL REGULATOR GADX"/>
    <property type="match status" value="1"/>
</dbReference>
<evidence type="ECO:0000313" key="5">
    <source>
        <dbReference type="EMBL" id="PRD14455.1"/>
    </source>
</evidence>
<dbReference type="SUPFAM" id="SSF46689">
    <property type="entry name" value="Homeodomain-like"/>
    <property type="match status" value="1"/>
</dbReference>
<dbReference type="InterPro" id="IPR018060">
    <property type="entry name" value="HTH_AraC"/>
</dbReference>